<gene>
    <name evidence="1" type="ORF">BDM02DRAFT_3272935</name>
</gene>
<protein>
    <submittedName>
        <fullName evidence="1">Uncharacterized protein</fullName>
    </submittedName>
</protein>
<sequence>MGIHGGTIRFYRALAPLMLKDIVMVLTPDLTGFNQLLPDKIAAVDWCTVFSLPDFIVPENTSPSVAPTPLDVDVQPQPPYALFPETQMETLIQVPYDVSQGMAQDLYLPLQYTPDSSTVWPLIKIAASDNGTYTGQWKEVSDGMDISVVDLAQSSMMLPATPQSPPTLSSAPISPPNWMQVPQRIYDHGRRQWDFKRSESIPFSVNGSLGINMRDAFRKHFTGLDGRDDPMFQNTVGTFSCRFLFPGYPSNPSAQISTLDWGKDRVPITRSKLAYEVAKKLNQYLESMTGHLMEQSVDRRWKIGEGFMRLENMFLVRLVSVSKGSFQPEIWVVDTLM</sequence>
<comment type="caution">
    <text evidence="1">The sequence shown here is derived from an EMBL/GenBank/DDBJ whole genome shotgun (WGS) entry which is preliminary data.</text>
</comment>
<dbReference type="Proteomes" id="UP000886501">
    <property type="component" value="Unassembled WGS sequence"/>
</dbReference>
<keyword evidence="2" id="KW-1185">Reference proteome</keyword>
<dbReference type="EMBL" id="MU118202">
    <property type="protein sequence ID" value="KAF9643619.1"/>
    <property type="molecule type" value="Genomic_DNA"/>
</dbReference>
<organism evidence="1 2">
    <name type="scientific">Thelephora ganbajun</name>
    <name type="common">Ganba fungus</name>
    <dbReference type="NCBI Taxonomy" id="370292"/>
    <lineage>
        <taxon>Eukaryota</taxon>
        <taxon>Fungi</taxon>
        <taxon>Dikarya</taxon>
        <taxon>Basidiomycota</taxon>
        <taxon>Agaricomycotina</taxon>
        <taxon>Agaricomycetes</taxon>
        <taxon>Thelephorales</taxon>
        <taxon>Thelephoraceae</taxon>
        <taxon>Thelephora</taxon>
    </lineage>
</organism>
<reference evidence="1" key="1">
    <citation type="submission" date="2019-10" db="EMBL/GenBank/DDBJ databases">
        <authorList>
            <consortium name="DOE Joint Genome Institute"/>
            <person name="Kuo A."/>
            <person name="Miyauchi S."/>
            <person name="Kiss E."/>
            <person name="Drula E."/>
            <person name="Kohler A."/>
            <person name="Sanchez-Garcia M."/>
            <person name="Andreopoulos B."/>
            <person name="Barry K.W."/>
            <person name="Bonito G."/>
            <person name="Buee M."/>
            <person name="Carver A."/>
            <person name="Chen C."/>
            <person name="Cichocki N."/>
            <person name="Clum A."/>
            <person name="Culley D."/>
            <person name="Crous P.W."/>
            <person name="Fauchery L."/>
            <person name="Girlanda M."/>
            <person name="Hayes R."/>
            <person name="Keri Z."/>
            <person name="Labutti K."/>
            <person name="Lipzen A."/>
            <person name="Lombard V."/>
            <person name="Magnuson J."/>
            <person name="Maillard F."/>
            <person name="Morin E."/>
            <person name="Murat C."/>
            <person name="Nolan M."/>
            <person name="Ohm R."/>
            <person name="Pangilinan J."/>
            <person name="Pereira M."/>
            <person name="Perotto S."/>
            <person name="Peter M."/>
            <person name="Riley R."/>
            <person name="Sitrit Y."/>
            <person name="Stielow B."/>
            <person name="Szollosi G."/>
            <person name="Zifcakova L."/>
            <person name="Stursova M."/>
            <person name="Spatafora J.W."/>
            <person name="Tedersoo L."/>
            <person name="Vaario L.-M."/>
            <person name="Yamada A."/>
            <person name="Yan M."/>
            <person name="Wang P."/>
            <person name="Xu J."/>
            <person name="Bruns T."/>
            <person name="Baldrian P."/>
            <person name="Vilgalys R."/>
            <person name="Henrissat B."/>
            <person name="Grigoriev I.V."/>
            <person name="Hibbett D."/>
            <person name="Nagy L.G."/>
            <person name="Martin F.M."/>
        </authorList>
    </citation>
    <scope>NUCLEOTIDE SEQUENCE</scope>
    <source>
        <strain evidence="1">P2</strain>
    </source>
</reference>
<name>A0ACB6Z280_THEGA</name>
<accession>A0ACB6Z280</accession>
<reference evidence="1" key="2">
    <citation type="journal article" date="2020" name="Nat. Commun.">
        <title>Large-scale genome sequencing of mycorrhizal fungi provides insights into the early evolution of symbiotic traits.</title>
        <authorList>
            <person name="Miyauchi S."/>
            <person name="Kiss E."/>
            <person name="Kuo A."/>
            <person name="Drula E."/>
            <person name="Kohler A."/>
            <person name="Sanchez-Garcia M."/>
            <person name="Morin E."/>
            <person name="Andreopoulos B."/>
            <person name="Barry K.W."/>
            <person name="Bonito G."/>
            <person name="Buee M."/>
            <person name="Carver A."/>
            <person name="Chen C."/>
            <person name="Cichocki N."/>
            <person name="Clum A."/>
            <person name="Culley D."/>
            <person name="Crous P.W."/>
            <person name="Fauchery L."/>
            <person name="Girlanda M."/>
            <person name="Hayes R.D."/>
            <person name="Keri Z."/>
            <person name="LaButti K."/>
            <person name="Lipzen A."/>
            <person name="Lombard V."/>
            <person name="Magnuson J."/>
            <person name="Maillard F."/>
            <person name="Murat C."/>
            <person name="Nolan M."/>
            <person name="Ohm R.A."/>
            <person name="Pangilinan J."/>
            <person name="Pereira M.F."/>
            <person name="Perotto S."/>
            <person name="Peter M."/>
            <person name="Pfister S."/>
            <person name="Riley R."/>
            <person name="Sitrit Y."/>
            <person name="Stielow J.B."/>
            <person name="Szollosi G."/>
            <person name="Zifcakova L."/>
            <person name="Stursova M."/>
            <person name="Spatafora J.W."/>
            <person name="Tedersoo L."/>
            <person name="Vaario L.M."/>
            <person name="Yamada A."/>
            <person name="Yan M."/>
            <person name="Wang P."/>
            <person name="Xu J."/>
            <person name="Bruns T."/>
            <person name="Baldrian P."/>
            <person name="Vilgalys R."/>
            <person name="Dunand C."/>
            <person name="Henrissat B."/>
            <person name="Grigoriev I.V."/>
            <person name="Hibbett D."/>
            <person name="Nagy L.G."/>
            <person name="Martin F.M."/>
        </authorList>
    </citation>
    <scope>NUCLEOTIDE SEQUENCE</scope>
    <source>
        <strain evidence="1">P2</strain>
    </source>
</reference>
<evidence type="ECO:0000313" key="2">
    <source>
        <dbReference type="Proteomes" id="UP000886501"/>
    </source>
</evidence>
<evidence type="ECO:0000313" key="1">
    <source>
        <dbReference type="EMBL" id="KAF9643619.1"/>
    </source>
</evidence>
<proteinExistence type="predicted"/>